<comment type="cofactor">
    <cofactor evidence="1">
        <name>FAD</name>
        <dbReference type="ChEBI" id="CHEBI:57692"/>
    </cofactor>
</comment>
<evidence type="ECO:0000256" key="3">
    <source>
        <dbReference type="ARBA" id="ARBA00007588"/>
    </source>
</evidence>
<dbReference type="InterPro" id="IPR036188">
    <property type="entry name" value="FAD/NAD-bd_sf"/>
</dbReference>
<organism evidence="12 13">
    <name type="scientific">Drechslerella dactyloides</name>
    <name type="common">Nematode-trapping fungus</name>
    <name type="synonym">Arthrobotrys dactyloides</name>
    <dbReference type="NCBI Taxonomy" id="74499"/>
    <lineage>
        <taxon>Eukaryota</taxon>
        <taxon>Fungi</taxon>
        <taxon>Dikarya</taxon>
        <taxon>Ascomycota</taxon>
        <taxon>Pezizomycotina</taxon>
        <taxon>Orbiliomycetes</taxon>
        <taxon>Orbiliales</taxon>
        <taxon>Orbiliaceae</taxon>
        <taxon>Drechslerella</taxon>
    </lineage>
</organism>
<dbReference type="GO" id="GO:0006879">
    <property type="term" value="P:intracellular iron ion homeostasis"/>
    <property type="evidence" value="ECO:0007669"/>
    <property type="project" value="TreeGrafter"/>
</dbReference>
<keyword evidence="13" id="KW-1185">Reference proteome</keyword>
<dbReference type="SUPFAM" id="SSF51905">
    <property type="entry name" value="FAD/NAD(P)-binding domain"/>
    <property type="match status" value="2"/>
</dbReference>
<dbReference type="Gene3D" id="3.50.50.60">
    <property type="entry name" value="FAD/NAD(P)-binding domain"/>
    <property type="match status" value="1"/>
</dbReference>
<protein>
    <recommendedName>
        <fullName evidence="4">L-ornithine N(5)-monooxygenase [NAD(P)H]</fullName>
        <ecNumber evidence="4">1.14.13.196</ecNumber>
    </recommendedName>
</protein>
<comment type="caution">
    <text evidence="12">The sequence shown here is derived from an EMBL/GenBank/DDBJ whole genome shotgun (WGS) entry which is preliminary data.</text>
</comment>
<evidence type="ECO:0000313" key="12">
    <source>
        <dbReference type="EMBL" id="KAJ6262345.1"/>
    </source>
</evidence>
<accession>A0AAD6NLH8</accession>
<dbReference type="Proteomes" id="UP001221413">
    <property type="component" value="Unassembled WGS sequence"/>
</dbReference>
<evidence type="ECO:0000256" key="10">
    <source>
        <dbReference type="ARBA" id="ARBA00049248"/>
    </source>
</evidence>
<feature type="region of interest" description="Disordered" evidence="11">
    <location>
        <begin position="477"/>
        <end position="516"/>
    </location>
</feature>
<dbReference type="PRINTS" id="PR00368">
    <property type="entry name" value="FADPNR"/>
</dbReference>
<comment type="catalytic activity">
    <reaction evidence="10">
        <text>L-ornithine + NADH + O2 = N(5)-hydroxy-L-ornithine + NAD(+) + H2O</text>
        <dbReference type="Rhea" id="RHEA:41512"/>
        <dbReference type="ChEBI" id="CHEBI:15377"/>
        <dbReference type="ChEBI" id="CHEBI:15379"/>
        <dbReference type="ChEBI" id="CHEBI:46911"/>
        <dbReference type="ChEBI" id="CHEBI:57540"/>
        <dbReference type="ChEBI" id="CHEBI:57945"/>
        <dbReference type="ChEBI" id="CHEBI:78275"/>
        <dbReference type="EC" id="1.14.13.196"/>
    </reaction>
</comment>
<evidence type="ECO:0000313" key="13">
    <source>
        <dbReference type="Proteomes" id="UP001221413"/>
    </source>
</evidence>
<sequence length="516" mass="57146">MRPSDGAPSEEEVGRSSPVYGRSGPYADSDLTGIPRFPQPSGDEVYDLICVGFGPASLAIAIAIYEMLPEARPKVLFLERQQQFVWHAGMLLPGSKMQISFIKDLATLRDPRSEFTFLNYLKENNRLLDFINLGTFLPLREEYNDYMQWCASKFNDVVSYGETVTLVEPVKDSAGKASSFVVHSRAGGIEERRLAKHVVVAVGGRPVLPKPLPEYHPRVVHSSQYSSRVPQALSNLNAPYRIAVIGAGQSAAEVFSDVSSRYHNATTTLFIRGDALKPSDDSPFVNEIFNPSATDKFFQTSPEERHQQLVENRATNYSVVRLELIERIYHDIYVQRLRDPSGASWKLNIRNHSEVTAFESSDKNVTLRMTHHENGVKTVEEHEFDLVIVATGYARDMHQELLAPTRELLSDPAGERFPVGRDYRVQFGDGKVSTDAGIYLQGCNEMTHGLSDTLLSVLAVRAGEVVDSIFINKHISNGHHNGQSNGHATKLSAGSKNAGPHSNGNGHIAVNSNGYH</sequence>
<evidence type="ECO:0000256" key="8">
    <source>
        <dbReference type="ARBA" id="ARBA00023002"/>
    </source>
</evidence>
<dbReference type="GO" id="GO:0016491">
    <property type="term" value="F:oxidoreductase activity"/>
    <property type="evidence" value="ECO:0007669"/>
    <property type="project" value="UniProtKB-KW"/>
</dbReference>
<proteinExistence type="inferred from homology"/>
<dbReference type="EC" id="1.14.13.196" evidence="4"/>
<evidence type="ECO:0000256" key="9">
    <source>
        <dbReference type="ARBA" id="ARBA00047598"/>
    </source>
</evidence>
<comment type="catalytic activity">
    <reaction evidence="9">
        <text>L-ornithine + NADPH + O2 = N(5)-hydroxy-L-ornithine + NADP(+) + H2O</text>
        <dbReference type="Rhea" id="RHEA:41508"/>
        <dbReference type="ChEBI" id="CHEBI:15377"/>
        <dbReference type="ChEBI" id="CHEBI:15379"/>
        <dbReference type="ChEBI" id="CHEBI:46911"/>
        <dbReference type="ChEBI" id="CHEBI:57783"/>
        <dbReference type="ChEBI" id="CHEBI:58349"/>
        <dbReference type="ChEBI" id="CHEBI:78275"/>
        <dbReference type="EC" id="1.14.13.196"/>
    </reaction>
</comment>
<dbReference type="Pfam" id="PF13434">
    <property type="entry name" value="Lys_Orn_oxgnase"/>
    <property type="match status" value="1"/>
</dbReference>
<evidence type="ECO:0000256" key="7">
    <source>
        <dbReference type="ARBA" id="ARBA00022857"/>
    </source>
</evidence>
<dbReference type="InterPro" id="IPR025700">
    <property type="entry name" value="Lys/Orn_oxygenase"/>
</dbReference>
<dbReference type="PANTHER" id="PTHR42802">
    <property type="entry name" value="MONOOXYGENASE"/>
    <property type="match status" value="1"/>
</dbReference>
<evidence type="ECO:0000256" key="1">
    <source>
        <dbReference type="ARBA" id="ARBA00001974"/>
    </source>
</evidence>
<evidence type="ECO:0000256" key="4">
    <source>
        <dbReference type="ARBA" id="ARBA00012881"/>
    </source>
</evidence>
<keyword evidence="6" id="KW-0274">FAD</keyword>
<dbReference type="PANTHER" id="PTHR42802:SF1">
    <property type="entry name" value="L-ORNITHINE N(5)-MONOOXYGENASE"/>
    <property type="match status" value="1"/>
</dbReference>
<reference evidence="12" key="1">
    <citation type="submission" date="2023-01" db="EMBL/GenBank/DDBJ databases">
        <title>The chitinases involved in constricting ring structure development in the nematode-trapping fungus Drechslerella dactyloides.</title>
        <authorList>
            <person name="Wang R."/>
            <person name="Zhang L."/>
            <person name="Tang P."/>
            <person name="Li S."/>
            <person name="Liang L."/>
        </authorList>
    </citation>
    <scope>NUCLEOTIDE SEQUENCE</scope>
    <source>
        <strain evidence="12">YMF1.00031</strain>
    </source>
</reference>
<evidence type="ECO:0000256" key="5">
    <source>
        <dbReference type="ARBA" id="ARBA00022630"/>
    </source>
</evidence>
<feature type="region of interest" description="Disordered" evidence="11">
    <location>
        <begin position="1"/>
        <end position="25"/>
    </location>
</feature>
<comment type="similarity">
    <text evidence="3">Belongs to the lysine N(6)-hydroxylase/L-ornithine N(5)-oxygenase family.</text>
</comment>
<dbReference type="EMBL" id="JAQGDS010000003">
    <property type="protein sequence ID" value="KAJ6262345.1"/>
    <property type="molecule type" value="Genomic_DNA"/>
</dbReference>
<keyword evidence="8" id="KW-0560">Oxidoreductase</keyword>
<evidence type="ECO:0000256" key="2">
    <source>
        <dbReference type="ARBA" id="ARBA00004924"/>
    </source>
</evidence>
<name>A0AAD6NLH8_DREDA</name>
<comment type="pathway">
    <text evidence="2">Siderophore biosynthesis.</text>
</comment>
<keyword evidence="5" id="KW-0285">Flavoprotein</keyword>
<evidence type="ECO:0000256" key="6">
    <source>
        <dbReference type="ARBA" id="ARBA00022827"/>
    </source>
</evidence>
<gene>
    <name evidence="12" type="ORF">Dda_3152</name>
</gene>
<evidence type="ECO:0000256" key="11">
    <source>
        <dbReference type="SAM" id="MobiDB-lite"/>
    </source>
</evidence>
<keyword evidence="7" id="KW-0521">NADP</keyword>
<dbReference type="AlphaFoldDB" id="A0AAD6NLH8"/>